<feature type="signal peptide" evidence="1">
    <location>
        <begin position="1"/>
        <end position="27"/>
    </location>
</feature>
<evidence type="ECO:0008006" key="4">
    <source>
        <dbReference type="Google" id="ProtNLM"/>
    </source>
</evidence>
<accession>A0ABT2QZ68</accession>
<proteinExistence type="predicted"/>
<dbReference type="RefSeq" id="WP_262460401.1">
    <property type="nucleotide sequence ID" value="NZ_ARXS01000011.1"/>
</dbReference>
<reference evidence="2" key="1">
    <citation type="submission" date="2012-09" db="EMBL/GenBank/DDBJ databases">
        <title>Genome Sequence of alkane-degrading Bacterium Alcanivorax balearicus MACL04.</title>
        <authorList>
            <person name="Lai Q."/>
            <person name="Shao Z."/>
        </authorList>
    </citation>
    <scope>NUCLEOTIDE SEQUENCE</scope>
    <source>
        <strain evidence="2">MACL04</strain>
    </source>
</reference>
<evidence type="ECO:0000313" key="3">
    <source>
        <dbReference type="Proteomes" id="UP001064106"/>
    </source>
</evidence>
<dbReference type="Gene3D" id="2.180.10.10">
    <property type="entry name" value="RHS repeat-associated core"/>
    <property type="match status" value="1"/>
</dbReference>
<dbReference type="Proteomes" id="UP001064106">
    <property type="component" value="Unassembled WGS sequence"/>
</dbReference>
<comment type="caution">
    <text evidence="2">The sequence shown here is derived from an EMBL/GenBank/DDBJ whole genome shotgun (WGS) entry which is preliminary data.</text>
</comment>
<keyword evidence="1" id="KW-0732">Signal</keyword>
<organism evidence="2 3">
    <name type="scientific">Alloalcanivorax balearicus MACL04</name>
    <dbReference type="NCBI Taxonomy" id="1177182"/>
    <lineage>
        <taxon>Bacteria</taxon>
        <taxon>Pseudomonadati</taxon>
        <taxon>Pseudomonadota</taxon>
        <taxon>Gammaproteobacteria</taxon>
        <taxon>Oceanospirillales</taxon>
        <taxon>Alcanivoracaceae</taxon>
        <taxon>Alloalcanivorax</taxon>
    </lineage>
</organism>
<keyword evidence="3" id="KW-1185">Reference proteome</keyword>
<protein>
    <recommendedName>
        <fullName evidence="4">YD repeat-containing protein</fullName>
    </recommendedName>
</protein>
<evidence type="ECO:0000256" key="1">
    <source>
        <dbReference type="SAM" id="SignalP"/>
    </source>
</evidence>
<gene>
    <name evidence="2" type="ORF">MA04_02125</name>
</gene>
<dbReference type="PROSITE" id="PS51257">
    <property type="entry name" value="PROKAR_LIPOPROTEIN"/>
    <property type="match status" value="1"/>
</dbReference>
<sequence length="275" mass="32053">MSFFKHRARIAPLWAVLVLSLSSCVEKADKGPTLKTVTETAYNVERSDTVESDPALREHIKTISHYGGSGNITKLEYWLKDRLFETRTFKRDDRGHLLEIVVTAVNGEVKKRFVHDLDEDGRTVEVRSYRGADRLSAIHSREYDSKGNMVSEVYKSPEDVVLSKRLFEYDNKNNVVKETELREDRSVKVVMDLEYDESGRLIESTSTSEDWGNIPYTLEYTQYGDVASRSWTDKNAGTQRAVYEYDYDEFGHWTKREKYDNGVLIYVQKRDMEYY</sequence>
<name>A0ABT2QZ68_9GAMM</name>
<feature type="chain" id="PRO_5046349821" description="YD repeat-containing protein" evidence="1">
    <location>
        <begin position="28"/>
        <end position="275"/>
    </location>
</feature>
<evidence type="ECO:0000313" key="2">
    <source>
        <dbReference type="EMBL" id="MCU5782825.1"/>
    </source>
</evidence>
<dbReference type="EMBL" id="ARXS01000011">
    <property type="protein sequence ID" value="MCU5782825.1"/>
    <property type="molecule type" value="Genomic_DNA"/>
</dbReference>